<organism evidence="2 3">
    <name type="scientific">Escallonia herrerae</name>
    <dbReference type="NCBI Taxonomy" id="1293975"/>
    <lineage>
        <taxon>Eukaryota</taxon>
        <taxon>Viridiplantae</taxon>
        <taxon>Streptophyta</taxon>
        <taxon>Embryophyta</taxon>
        <taxon>Tracheophyta</taxon>
        <taxon>Spermatophyta</taxon>
        <taxon>Magnoliopsida</taxon>
        <taxon>eudicotyledons</taxon>
        <taxon>Gunneridae</taxon>
        <taxon>Pentapetalae</taxon>
        <taxon>asterids</taxon>
        <taxon>campanulids</taxon>
        <taxon>Escalloniales</taxon>
        <taxon>Escalloniaceae</taxon>
        <taxon>Escallonia</taxon>
    </lineage>
</organism>
<gene>
    <name evidence="2" type="ORF">RJ639_018262</name>
</gene>
<dbReference type="AlphaFoldDB" id="A0AA89AIT9"/>
<evidence type="ECO:0000313" key="2">
    <source>
        <dbReference type="EMBL" id="KAK3003707.1"/>
    </source>
</evidence>
<proteinExistence type="predicted"/>
<dbReference type="InterPro" id="IPR004330">
    <property type="entry name" value="FAR1_DNA_bnd_dom"/>
</dbReference>
<accession>A0AA89AIT9</accession>
<feature type="non-terminal residue" evidence="2">
    <location>
        <position position="257"/>
    </location>
</feature>
<comment type="caution">
    <text evidence="2">The sequence shown here is derived from an EMBL/GenBank/DDBJ whole genome shotgun (WGS) entry which is preliminary data.</text>
</comment>
<feature type="domain" description="FAR1" evidence="1">
    <location>
        <begin position="50"/>
        <end position="135"/>
    </location>
</feature>
<sequence>EANDYDVWGLSRCNDEVETPRENENDENFDDFDLEHIDGKTFETQETAYEFYNQYALLNGFGAHKHNVHKIKATGAIFRRQFGYKKLDDKRLTGNEKRHRVLRTGCKAMMHVTLSKKLGVWVFNKFQDFQNHPLTTTASKVVKHLSTIVQIYAKSPVSDLNNEGLKPSQIARVVNVMKPSEEADATPRQYSSIVRVERKIKVGKECYGIIKHFQEKATLDDIYYFAVDLAIDGSLRSVFWADGRSRASYAQFGDFFI</sequence>
<evidence type="ECO:0000313" key="3">
    <source>
        <dbReference type="Proteomes" id="UP001188597"/>
    </source>
</evidence>
<reference evidence="2" key="1">
    <citation type="submission" date="2022-12" db="EMBL/GenBank/DDBJ databases">
        <title>Draft genome assemblies for two species of Escallonia (Escalloniales).</title>
        <authorList>
            <person name="Chanderbali A."/>
            <person name="Dervinis C."/>
            <person name="Anghel I."/>
            <person name="Soltis D."/>
            <person name="Soltis P."/>
            <person name="Zapata F."/>
        </authorList>
    </citation>
    <scope>NUCLEOTIDE SEQUENCE</scope>
    <source>
        <strain evidence="2">UCBG64.0493</strain>
        <tissue evidence="2">Leaf</tissue>
    </source>
</reference>
<evidence type="ECO:0000259" key="1">
    <source>
        <dbReference type="Pfam" id="PF03101"/>
    </source>
</evidence>
<name>A0AA89AIT9_9ASTE</name>
<protein>
    <recommendedName>
        <fullName evidence="1">FAR1 domain-containing protein</fullName>
    </recommendedName>
</protein>
<dbReference type="Proteomes" id="UP001188597">
    <property type="component" value="Unassembled WGS sequence"/>
</dbReference>
<dbReference type="EMBL" id="JAVXUP010002374">
    <property type="protein sequence ID" value="KAK3003707.1"/>
    <property type="molecule type" value="Genomic_DNA"/>
</dbReference>
<dbReference type="Pfam" id="PF03101">
    <property type="entry name" value="FAR1"/>
    <property type="match status" value="1"/>
</dbReference>
<keyword evidence="3" id="KW-1185">Reference proteome</keyword>
<dbReference type="PANTHER" id="PTHR47718">
    <property type="entry name" value="OS01G0519700 PROTEIN"/>
    <property type="match status" value="1"/>
</dbReference>
<dbReference type="PANTHER" id="PTHR47718:SF7">
    <property type="entry name" value="PROTEIN FAR1-RELATED SEQUENCE"/>
    <property type="match status" value="1"/>
</dbReference>